<dbReference type="Proteomes" id="UP000519439">
    <property type="component" value="Unassembled WGS sequence"/>
</dbReference>
<proteinExistence type="inferred from homology"/>
<dbReference type="InterPro" id="IPR036291">
    <property type="entry name" value="NAD(P)-bd_dom_sf"/>
</dbReference>
<dbReference type="EMBL" id="JACIDC010000001">
    <property type="protein sequence ID" value="MBB4038835.1"/>
    <property type="molecule type" value="Genomic_DNA"/>
</dbReference>
<organism evidence="2 3">
    <name type="scientific">Microvirga flocculans</name>
    <dbReference type="NCBI Taxonomy" id="217168"/>
    <lineage>
        <taxon>Bacteria</taxon>
        <taxon>Pseudomonadati</taxon>
        <taxon>Pseudomonadota</taxon>
        <taxon>Alphaproteobacteria</taxon>
        <taxon>Hyphomicrobiales</taxon>
        <taxon>Methylobacteriaceae</taxon>
        <taxon>Microvirga</taxon>
    </lineage>
</organism>
<keyword evidence="2" id="KW-0456">Lyase</keyword>
<dbReference type="Gene3D" id="3.30.1780.10">
    <property type="entry name" value="ornithine cyclodeaminase, domain 1"/>
    <property type="match status" value="1"/>
</dbReference>
<gene>
    <name evidence="2" type="ORF">GGR34_000464</name>
</gene>
<dbReference type="SUPFAM" id="SSF51735">
    <property type="entry name" value="NAD(P)-binding Rossmann-fold domains"/>
    <property type="match status" value="1"/>
</dbReference>
<accession>A0A7W6N6W1</accession>
<dbReference type="PANTHER" id="PTHR13812:SF19">
    <property type="entry name" value="KETIMINE REDUCTASE MU-CRYSTALLIN"/>
    <property type="match status" value="1"/>
</dbReference>
<reference evidence="2 3" key="1">
    <citation type="submission" date="2020-08" db="EMBL/GenBank/DDBJ databases">
        <title>Genomic Encyclopedia of Type Strains, Phase IV (KMG-IV): sequencing the most valuable type-strain genomes for metagenomic binning, comparative biology and taxonomic classification.</title>
        <authorList>
            <person name="Goeker M."/>
        </authorList>
    </citation>
    <scope>NUCLEOTIDE SEQUENCE [LARGE SCALE GENOMIC DNA]</scope>
    <source>
        <strain evidence="2 3">DSM 15743</strain>
    </source>
</reference>
<dbReference type="InterPro" id="IPR003462">
    <property type="entry name" value="ODC_Mu_crystall"/>
</dbReference>
<dbReference type="Pfam" id="PF02423">
    <property type="entry name" value="OCD_Mu_crystall"/>
    <property type="match status" value="1"/>
</dbReference>
<dbReference type="GO" id="GO:0008473">
    <property type="term" value="F:ornithine cyclodeaminase activity"/>
    <property type="evidence" value="ECO:0007669"/>
    <property type="project" value="UniProtKB-EC"/>
</dbReference>
<evidence type="ECO:0000256" key="1">
    <source>
        <dbReference type="ARBA" id="ARBA00008903"/>
    </source>
</evidence>
<name>A0A7W6N6W1_9HYPH</name>
<dbReference type="EC" id="4.3.1.12" evidence="2"/>
<dbReference type="Gene3D" id="3.40.50.720">
    <property type="entry name" value="NAD(P)-binding Rossmann-like Domain"/>
    <property type="match status" value="1"/>
</dbReference>
<evidence type="ECO:0000313" key="3">
    <source>
        <dbReference type="Proteomes" id="UP000519439"/>
    </source>
</evidence>
<protein>
    <submittedName>
        <fullName evidence="2">Ornithine cyclodeaminase</fullName>
        <ecNumber evidence="2">4.3.1.12</ecNumber>
    </submittedName>
</protein>
<dbReference type="RefSeq" id="WP_051434931.1">
    <property type="nucleotide sequence ID" value="NZ_JACIDC010000001.1"/>
</dbReference>
<dbReference type="AlphaFoldDB" id="A0A7W6N6W1"/>
<evidence type="ECO:0000313" key="2">
    <source>
        <dbReference type="EMBL" id="MBB4038835.1"/>
    </source>
</evidence>
<sequence length="324" mass="34524">MKHELASLPVFSRAQIESVIGIADALEPTAASLVAYSEGRAVRPPLGLLTFDNGGEAHIKSGYIKGGGHFVTKIATMVRANRERGLHSSDGVMLLCSAETGFPIAVLHDRKYLTDIRTAAVGALAARLLAPEQVDTVGIFGTGGQALLQIQALALVRSFRRVLIWGRDAERAAGLAASLKGSFPDREIAVEPSEKAVCEASQVIITATAATSPLIRGEWLRPGTHITAMGADDADKCEIDPACFERARILVVDSYDLAERFGDIPNCLKRAPGLRIPIDAELGELLGGSKTVRRAPEDITISKHIGLGVEDLAVALESYRRLTA</sequence>
<dbReference type="PANTHER" id="PTHR13812">
    <property type="entry name" value="KETIMINE REDUCTASE MU-CRYSTALLIN"/>
    <property type="match status" value="1"/>
</dbReference>
<dbReference type="PIRSF" id="PIRSF001439">
    <property type="entry name" value="CryM"/>
    <property type="match status" value="1"/>
</dbReference>
<dbReference type="GO" id="GO:0005737">
    <property type="term" value="C:cytoplasm"/>
    <property type="evidence" value="ECO:0007669"/>
    <property type="project" value="TreeGrafter"/>
</dbReference>
<comment type="similarity">
    <text evidence="1">Belongs to the ornithine cyclodeaminase/mu-crystallin family.</text>
</comment>
<keyword evidence="3" id="KW-1185">Reference proteome</keyword>
<dbReference type="InterPro" id="IPR023401">
    <property type="entry name" value="ODC_N"/>
</dbReference>
<comment type="caution">
    <text evidence="2">The sequence shown here is derived from an EMBL/GenBank/DDBJ whole genome shotgun (WGS) entry which is preliminary data.</text>
</comment>